<evidence type="ECO:0000313" key="2">
    <source>
        <dbReference type="EMBL" id="HBH1544190.1"/>
    </source>
</evidence>
<evidence type="ECO:0000259" key="1">
    <source>
        <dbReference type="Pfam" id="PF16321"/>
    </source>
</evidence>
<reference evidence="2" key="2">
    <citation type="submission" date="2021-06" db="EMBL/GenBank/DDBJ databases">
        <authorList>
            <consortium name="NCBI Pathogen Detection Project"/>
        </authorList>
    </citation>
    <scope>NUCLEOTIDE SEQUENCE</scope>
    <source>
        <strain evidence="2">HN1000</strain>
    </source>
</reference>
<gene>
    <name evidence="2" type="ORF">KRM00_003734</name>
</gene>
<accession>A0AAN5VPT3</accession>
<dbReference type="EMBL" id="DAEPXK010000064">
    <property type="protein sequence ID" value="HBH1544190.1"/>
    <property type="molecule type" value="Genomic_DNA"/>
</dbReference>
<proteinExistence type="predicted"/>
<dbReference type="InterPro" id="IPR036567">
    <property type="entry name" value="RHF-like"/>
</dbReference>
<feature type="domain" description="Sigma 54 modulation/S30EA ribosomal protein C-terminal" evidence="1">
    <location>
        <begin position="118"/>
        <end position="165"/>
    </location>
</feature>
<name>A0AAN5VPT3_CLODI</name>
<dbReference type="AlphaFoldDB" id="A0AAN5VPT3"/>
<comment type="caution">
    <text evidence="2">The sequence shown here is derived from an EMBL/GenBank/DDBJ whole genome shotgun (WGS) entry which is preliminary data.</text>
</comment>
<dbReference type="InterPro" id="IPR032528">
    <property type="entry name" value="Ribosom_S30AE_C"/>
</dbReference>
<dbReference type="Gene3D" id="3.30.505.50">
    <property type="entry name" value="Sigma 54 modulation/S30EA ribosomal protein, C-terminal domain"/>
    <property type="match status" value="1"/>
</dbReference>
<sequence>MDIKIIKKHNKEISKDIELAIHQKLNFLEVFLKENDYIKITVEQNKLSYKIELLLEYNKKIIKMNEVSGDFFSSLEKITNRLKRKLYKIYHMNLNVDSNNIPFKKVIKTTNKQKKEDIKRKQIKLKPMSEEEAFLQMELLGYSYFLFYNQNFIMSLIHLNKNGQYELIEGFLK</sequence>
<dbReference type="RefSeq" id="WP_009899587.1">
    <property type="nucleotide sequence ID" value="NZ_FUQT01000003.1"/>
</dbReference>
<dbReference type="Proteomes" id="UP000878956">
    <property type="component" value="Unassembled WGS sequence"/>
</dbReference>
<organism evidence="2 3">
    <name type="scientific">Clostridioides difficile</name>
    <name type="common">Peptoclostridium difficile</name>
    <dbReference type="NCBI Taxonomy" id="1496"/>
    <lineage>
        <taxon>Bacteria</taxon>
        <taxon>Bacillati</taxon>
        <taxon>Bacillota</taxon>
        <taxon>Clostridia</taxon>
        <taxon>Peptostreptococcales</taxon>
        <taxon>Peptostreptococcaceae</taxon>
        <taxon>Clostridioides</taxon>
    </lineage>
</organism>
<dbReference type="Pfam" id="PF16321">
    <property type="entry name" value="Ribosom_S30AE_C"/>
    <property type="match status" value="1"/>
</dbReference>
<dbReference type="Gene3D" id="3.30.160.100">
    <property type="entry name" value="Ribosome hibernation promotion factor-like"/>
    <property type="match status" value="1"/>
</dbReference>
<protein>
    <submittedName>
        <fullName evidence="2">HPF/RaiA family ribosome-associated protein</fullName>
    </submittedName>
</protein>
<evidence type="ECO:0000313" key="3">
    <source>
        <dbReference type="Proteomes" id="UP000878956"/>
    </source>
</evidence>
<dbReference type="SUPFAM" id="SSF69754">
    <property type="entry name" value="Ribosome binding protein Y (YfiA homologue)"/>
    <property type="match status" value="1"/>
</dbReference>
<reference evidence="2" key="1">
    <citation type="journal article" date="2018" name="Genome Biol.">
        <title>SKESA: strategic k-mer extension for scrupulous assemblies.</title>
        <authorList>
            <person name="Souvorov A."/>
            <person name="Agarwala R."/>
            <person name="Lipman D.J."/>
        </authorList>
    </citation>
    <scope>NUCLEOTIDE SEQUENCE</scope>
    <source>
        <strain evidence="2">HN1000</strain>
    </source>
</reference>
<dbReference type="InterPro" id="IPR038416">
    <property type="entry name" value="Ribosom_S30AE_C_sf"/>
</dbReference>